<dbReference type="STRING" id="1121306.SAMN02745196_00261"/>
<gene>
    <name evidence="2" type="ORF">SAMN02745196_00261</name>
</gene>
<dbReference type="PANTHER" id="PTHR40061">
    <property type="entry name" value="SPORULATION PROTEIN YLMC-RELATED"/>
    <property type="match status" value="1"/>
</dbReference>
<keyword evidence="3" id="KW-1185">Reference proteome</keyword>
<dbReference type="PANTHER" id="PTHR40061:SF1">
    <property type="entry name" value="SPORULATION PROTEIN YLMC-RELATED"/>
    <property type="match status" value="1"/>
</dbReference>
<dbReference type="RefSeq" id="WP_072829282.1">
    <property type="nucleotide sequence ID" value="NZ_FQXP01000003.1"/>
</dbReference>
<dbReference type="Gene3D" id="2.30.30.240">
    <property type="entry name" value="PRC-barrel domain"/>
    <property type="match status" value="1"/>
</dbReference>
<dbReference type="SUPFAM" id="SSF50346">
    <property type="entry name" value="PRC-barrel domain"/>
    <property type="match status" value="1"/>
</dbReference>
<dbReference type="EMBL" id="FQXP01000003">
    <property type="protein sequence ID" value="SHH40646.1"/>
    <property type="molecule type" value="Genomic_DNA"/>
</dbReference>
<reference evidence="2 3" key="1">
    <citation type="submission" date="2016-11" db="EMBL/GenBank/DDBJ databases">
        <authorList>
            <person name="Jaros S."/>
            <person name="Januszkiewicz K."/>
            <person name="Wedrychowicz H."/>
        </authorList>
    </citation>
    <scope>NUCLEOTIDE SEQUENCE [LARGE SCALE GENOMIC DNA]</scope>
    <source>
        <strain evidence="2 3">DSM 3089</strain>
    </source>
</reference>
<feature type="domain" description="PRC-barrel" evidence="1">
    <location>
        <begin position="4"/>
        <end position="80"/>
    </location>
</feature>
<proteinExistence type="predicted"/>
<organism evidence="2 3">
    <name type="scientific">Clostridium collagenovorans DSM 3089</name>
    <dbReference type="NCBI Taxonomy" id="1121306"/>
    <lineage>
        <taxon>Bacteria</taxon>
        <taxon>Bacillati</taxon>
        <taxon>Bacillota</taxon>
        <taxon>Clostridia</taxon>
        <taxon>Eubacteriales</taxon>
        <taxon>Clostridiaceae</taxon>
        <taxon>Clostridium</taxon>
    </lineage>
</organism>
<dbReference type="InterPro" id="IPR011033">
    <property type="entry name" value="PRC_barrel-like_sf"/>
</dbReference>
<evidence type="ECO:0000313" key="3">
    <source>
        <dbReference type="Proteomes" id="UP000184526"/>
    </source>
</evidence>
<evidence type="ECO:0000259" key="1">
    <source>
        <dbReference type="Pfam" id="PF05239"/>
    </source>
</evidence>
<dbReference type="Proteomes" id="UP000184526">
    <property type="component" value="Unassembled WGS sequence"/>
</dbReference>
<dbReference type="InterPro" id="IPR027275">
    <property type="entry name" value="PRC-brl_dom"/>
</dbReference>
<dbReference type="OrthoDB" id="6024937at2"/>
<dbReference type="AlphaFoldDB" id="A0A1M5SQ74"/>
<accession>A0A1M5SQ74</accession>
<dbReference type="NCBIfam" id="TIGR02888">
    <property type="entry name" value="spore_YlmC_YmxH"/>
    <property type="match status" value="1"/>
</dbReference>
<dbReference type="Pfam" id="PF05239">
    <property type="entry name" value="PRC"/>
    <property type="match status" value="1"/>
</dbReference>
<evidence type="ECO:0000313" key="2">
    <source>
        <dbReference type="EMBL" id="SHH40646.1"/>
    </source>
</evidence>
<dbReference type="InterPro" id="IPR014238">
    <property type="entry name" value="Spore_YlmC/YmxH"/>
</dbReference>
<name>A0A1M5SQ74_9CLOT</name>
<sequence length="87" mass="9970">MLEEDLFSINNMRNMEVIDINTGRKLGIIKDFVIDCDEYRIASIVIPTQKVSWLAKESDIEIPWNRITKIGVDVILVDAIDLGESEF</sequence>
<protein>
    <submittedName>
        <fullName evidence="2">Sporulation protein, YlmC/YmxH family</fullName>
    </submittedName>
</protein>